<comment type="caution">
    <text evidence="1">The sequence shown here is derived from an EMBL/GenBank/DDBJ whole genome shotgun (WGS) entry which is preliminary data.</text>
</comment>
<keyword evidence="2" id="KW-1185">Reference proteome</keyword>
<reference evidence="1" key="1">
    <citation type="submission" date="2022-04" db="EMBL/GenBank/DDBJ databases">
        <title>Genome of the entomopathogenic fungus Entomophthora muscae.</title>
        <authorList>
            <person name="Elya C."/>
            <person name="Lovett B.R."/>
            <person name="Lee E."/>
            <person name="Macias A.M."/>
            <person name="Hajek A.E."/>
            <person name="De Bivort B.L."/>
            <person name="Kasson M.T."/>
            <person name="De Fine Licht H.H."/>
            <person name="Stajich J.E."/>
        </authorList>
    </citation>
    <scope>NUCLEOTIDE SEQUENCE</scope>
    <source>
        <strain evidence="1">Berkeley</strain>
    </source>
</reference>
<accession>A0ACC2RRF2</accession>
<proteinExistence type="predicted"/>
<evidence type="ECO:0000313" key="1">
    <source>
        <dbReference type="EMBL" id="KAJ9052631.1"/>
    </source>
</evidence>
<dbReference type="Proteomes" id="UP001165960">
    <property type="component" value="Unassembled WGS sequence"/>
</dbReference>
<gene>
    <name evidence="1" type="primary">SRC1_4</name>
    <name evidence="1" type="ORF">DSO57_1032305</name>
</gene>
<evidence type="ECO:0000313" key="2">
    <source>
        <dbReference type="Proteomes" id="UP001165960"/>
    </source>
</evidence>
<protein>
    <submittedName>
        <fullName evidence="1">Inner nuclear membrane protein enriched at telomere/subtelomere region</fullName>
    </submittedName>
</protein>
<organism evidence="1 2">
    <name type="scientific">Entomophthora muscae</name>
    <dbReference type="NCBI Taxonomy" id="34485"/>
    <lineage>
        <taxon>Eukaryota</taxon>
        <taxon>Fungi</taxon>
        <taxon>Fungi incertae sedis</taxon>
        <taxon>Zoopagomycota</taxon>
        <taxon>Entomophthoromycotina</taxon>
        <taxon>Entomophthoromycetes</taxon>
        <taxon>Entomophthorales</taxon>
        <taxon>Entomophthoraceae</taxon>
        <taxon>Entomophthora</taxon>
    </lineage>
</organism>
<sequence>MALDYLEPDFEPNFLTSTQLKKILIENEVDFKPLQSKSELVDLFQRHIGSRAARLKKASARPVIEVRRTANPQYTRGSTQNQKSFSNENFFQIKKEEPPSPQTRYRASFQHKDNPTRKSFKDEARPHIFKDSKEQSKLASSSASEDLDNQRRLGPVVYPKIPVLTKHQANLPPPRGFRFRFFPTTTFGQLLFALTFICFIWLRVQLDLIEYCRSNEISKKSQGFESFIPRCIPCPPNAICEDGLFKGCHEGFLARRNPFSTKLLPLSPSCSVDIGHLKRVEVLTASAVSILQYQLGHYQCLSQSVSKGLTVPELYQRLFDSAEPKIPKTEFGKIFKEVIDNLSRRKETVEFMVTEEAEGESAVIYAIQPSLSLFCKAKMSTHLYYRELLMSLAVILALEFLRRRIQTHYHETKLVKRCVAKVLDMLAERDHLHLTQPKLYPENSISIMHARDQLLSKTYPSLSARDRVWSRVISQIDTNTNVRTFQRNHRGDVHRVWEWVGDVCPNPRLFDKSLHVPTFGSDSPINSVDDEGNDSN</sequence>
<name>A0ACC2RRF2_9FUNG</name>
<dbReference type="EMBL" id="QTSX02006631">
    <property type="protein sequence ID" value="KAJ9052631.1"/>
    <property type="molecule type" value="Genomic_DNA"/>
</dbReference>